<accession>A0A2N0NIU3</accession>
<evidence type="ECO:0000313" key="4">
    <source>
        <dbReference type="Proteomes" id="UP000232722"/>
    </source>
</evidence>
<gene>
    <name evidence="2" type="ORF">RhiirA1_543505</name>
    <name evidence="1" type="ORF">RhiirA5_507595</name>
</gene>
<evidence type="ECO:0000313" key="1">
    <source>
        <dbReference type="EMBL" id="PKB94475.1"/>
    </source>
</evidence>
<reference evidence="2 3" key="4">
    <citation type="submission" date="2017-10" db="EMBL/GenBank/DDBJ databases">
        <title>Genome analyses suggest a sexual origin of heterokaryosis in a supposedly ancient asexual fungus.</title>
        <authorList>
            <person name="Corradi N."/>
            <person name="Sedzielewska K."/>
            <person name="Noel J."/>
            <person name="Charron P."/>
            <person name="Farinelli L."/>
            <person name="Marton T."/>
            <person name="Kruger M."/>
            <person name="Pelin A."/>
            <person name="Brachmann A."/>
            <person name="Corradi N."/>
        </authorList>
    </citation>
    <scope>NUCLEOTIDE SEQUENCE [LARGE SCALE GENOMIC DNA]</scope>
    <source>
        <strain evidence="2 3">A1</strain>
    </source>
</reference>
<sequence length="160" mass="18090">MDELIFMFTAEAAAVYCVISTFVVVDCGGGTLDLTTRKLVGNNQLQLSESKIIMMNFNLWFKFRKNVKEPFTGDNREFNYELDIGNIAPSLLQYVSESGREWMEEWSEVLVKTNICKKELNILVIRVISISDQPISGIAHEVVIYGLSMKSNYCILSSNG</sequence>
<dbReference type="VEuPathDB" id="FungiDB:RhiirA1_543505"/>
<proteinExistence type="predicted"/>
<name>A0A2N0NIU3_9GLOM</name>
<comment type="caution">
    <text evidence="1">The sequence shown here is derived from an EMBL/GenBank/DDBJ whole genome shotgun (WGS) entry which is preliminary data.</text>
</comment>
<dbReference type="VEuPathDB" id="FungiDB:RhiirFUN_016515"/>
<evidence type="ECO:0000313" key="2">
    <source>
        <dbReference type="EMBL" id="PKC52409.1"/>
    </source>
</evidence>
<evidence type="ECO:0000313" key="3">
    <source>
        <dbReference type="Proteomes" id="UP000232688"/>
    </source>
</evidence>
<reference evidence="1 4" key="2">
    <citation type="submission" date="2017-09" db="EMBL/GenBank/DDBJ databases">
        <title>Extensive intraspecific genome diversity in a model arbuscular mycorrhizal fungus.</title>
        <authorList>
            <person name="Chen E.C."/>
            <person name="Morin E."/>
            <person name="Beaudet D."/>
            <person name="Noel J."/>
            <person name="Ndikumana S."/>
            <person name="Charron P."/>
            <person name="St-Onge C."/>
            <person name="Giorgi J."/>
            <person name="Grigoriev I.V."/>
            <person name="Roux C."/>
            <person name="Martin F.M."/>
            <person name="Corradi N."/>
        </authorList>
    </citation>
    <scope>NUCLEOTIDE SEQUENCE [LARGE SCALE GENOMIC DNA]</scope>
    <source>
        <strain evidence="1 4">A5</strain>
    </source>
</reference>
<dbReference type="EMBL" id="LLXH01005817">
    <property type="protein sequence ID" value="PKC52409.1"/>
    <property type="molecule type" value="Genomic_DNA"/>
</dbReference>
<protein>
    <recommendedName>
        <fullName evidence="5">Actin-like ATPase domain-containing protein</fullName>
    </recommendedName>
</protein>
<organism evidence="1 4">
    <name type="scientific">Rhizophagus irregularis</name>
    <dbReference type="NCBI Taxonomy" id="588596"/>
    <lineage>
        <taxon>Eukaryota</taxon>
        <taxon>Fungi</taxon>
        <taxon>Fungi incertae sedis</taxon>
        <taxon>Mucoromycota</taxon>
        <taxon>Glomeromycotina</taxon>
        <taxon>Glomeromycetes</taxon>
        <taxon>Glomerales</taxon>
        <taxon>Glomeraceae</taxon>
        <taxon>Rhizophagus</taxon>
    </lineage>
</organism>
<dbReference type="AlphaFoldDB" id="A0A2N0NIU3"/>
<dbReference type="EMBL" id="LLXJ01005997">
    <property type="protein sequence ID" value="PKB94475.1"/>
    <property type="molecule type" value="Genomic_DNA"/>
</dbReference>
<evidence type="ECO:0008006" key="5">
    <source>
        <dbReference type="Google" id="ProtNLM"/>
    </source>
</evidence>
<reference evidence="2 3" key="3">
    <citation type="submission" date="2017-10" db="EMBL/GenBank/DDBJ databases">
        <title>Extensive intraspecific genome diversity in a model arbuscular mycorrhizal fungus.</title>
        <authorList>
            <person name="Chen E.C.H."/>
            <person name="Morin E."/>
            <person name="Baudet D."/>
            <person name="Noel J."/>
            <person name="Ndikumana S."/>
            <person name="Charron P."/>
            <person name="St-Onge C."/>
            <person name="Giorgi J."/>
            <person name="Grigoriev I.V."/>
            <person name="Roux C."/>
            <person name="Martin F.M."/>
            <person name="Corradi N."/>
        </authorList>
    </citation>
    <scope>NUCLEOTIDE SEQUENCE [LARGE SCALE GENOMIC DNA]</scope>
    <source>
        <strain evidence="2 3">A1</strain>
    </source>
</reference>
<dbReference type="Proteomes" id="UP000232688">
    <property type="component" value="Unassembled WGS sequence"/>
</dbReference>
<dbReference type="VEuPathDB" id="FungiDB:FUN_011966"/>
<reference evidence="1 4" key="1">
    <citation type="submission" date="2016-04" db="EMBL/GenBank/DDBJ databases">
        <title>Genome analyses suggest a sexual origin of heterokaryosis in a supposedly ancient asexual fungus.</title>
        <authorList>
            <person name="Ropars J."/>
            <person name="Sedzielewska K."/>
            <person name="Noel J."/>
            <person name="Charron P."/>
            <person name="Farinelli L."/>
            <person name="Marton T."/>
            <person name="Kruger M."/>
            <person name="Pelin A."/>
            <person name="Brachmann A."/>
            <person name="Corradi N."/>
        </authorList>
    </citation>
    <scope>NUCLEOTIDE SEQUENCE [LARGE SCALE GENOMIC DNA]</scope>
    <source>
        <strain evidence="1 4">A5</strain>
    </source>
</reference>
<dbReference type="Proteomes" id="UP000232722">
    <property type="component" value="Unassembled WGS sequence"/>
</dbReference>